<gene>
    <name evidence="2" type="ORF">N8I77_007976</name>
</gene>
<dbReference type="PANTHER" id="PTHR39460">
    <property type="entry name" value="EXPRESSED PROTEIN"/>
    <property type="match status" value="1"/>
</dbReference>
<reference evidence="2" key="1">
    <citation type="submission" date="2023-06" db="EMBL/GenBank/DDBJ databases">
        <authorList>
            <person name="Noh H."/>
        </authorList>
    </citation>
    <scope>NUCLEOTIDE SEQUENCE</scope>
    <source>
        <strain evidence="2">DUCC20226</strain>
    </source>
</reference>
<dbReference type="Proteomes" id="UP001265746">
    <property type="component" value="Unassembled WGS sequence"/>
</dbReference>
<dbReference type="InterPro" id="IPR056146">
    <property type="entry name" value="DUF7729"/>
</dbReference>
<evidence type="ECO:0000259" key="1">
    <source>
        <dbReference type="Pfam" id="PF24855"/>
    </source>
</evidence>
<sequence>MTMATFNISLFGGDALAHSSTSNTACHHRPRIQWSTALCLVLSLASGALATRTTIDELPEPTRAPDLAQALLLDTHIPVLDQGKWTMMEPAENELRRRATAGGSVTTTFEITISPSATATSTTSSSPLPSPFDGGISSNFTSTSCPTFFESMLADPELQACYPVSMMLQSSQSFFEAEKSLVSISTVLDHACEANVTRCTDYLARVARNLTDSSNCGADYQAGNPTVTEAYLGLTSYQVVYSATCLKDPKTAVYCFGNAVTNQTNPTETYFYYLPLNSTLPGGTVPICASCLQDTMDIYQVATANRRQPIANTYDSAAEQVNTLCGPNFANTTMPEAIVSSAGFSTLVRGPSWVLSSSILIMAISWLL</sequence>
<accession>A0AAD9SD96</accession>
<keyword evidence="3" id="KW-1185">Reference proteome</keyword>
<dbReference type="Pfam" id="PF24855">
    <property type="entry name" value="DUF7729"/>
    <property type="match status" value="1"/>
</dbReference>
<proteinExistence type="predicted"/>
<evidence type="ECO:0000313" key="2">
    <source>
        <dbReference type="EMBL" id="KAK2605105.1"/>
    </source>
</evidence>
<dbReference type="AlphaFoldDB" id="A0AAD9SD96"/>
<dbReference type="PANTHER" id="PTHR39460:SF1">
    <property type="entry name" value="C6 TRANSCRIPTION FACTOR"/>
    <property type="match status" value="1"/>
</dbReference>
<name>A0AAD9SD96_PHOAM</name>
<protein>
    <recommendedName>
        <fullName evidence="1">DUF7729 domain-containing protein</fullName>
    </recommendedName>
</protein>
<dbReference type="EMBL" id="JAUJFL010000004">
    <property type="protein sequence ID" value="KAK2605105.1"/>
    <property type="molecule type" value="Genomic_DNA"/>
</dbReference>
<evidence type="ECO:0000313" key="3">
    <source>
        <dbReference type="Proteomes" id="UP001265746"/>
    </source>
</evidence>
<comment type="caution">
    <text evidence="2">The sequence shown here is derived from an EMBL/GenBank/DDBJ whole genome shotgun (WGS) entry which is preliminary data.</text>
</comment>
<organism evidence="2 3">
    <name type="scientific">Phomopsis amygdali</name>
    <name type="common">Fusicoccum amygdali</name>
    <dbReference type="NCBI Taxonomy" id="1214568"/>
    <lineage>
        <taxon>Eukaryota</taxon>
        <taxon>Fungi</taxon>
        <taxon>Dikarya</taxon>
        <taxon>Ascomycota</taxon>
        <taxon>Pezizomycotina</taxon>
        <taxon>Sordariomycetes</taxon>
        <taxon>Sordariomycetidae</taxon>
        <taxon>Diaporthales</taxon>
        <taxon>Diaporthaceae</taxon>
        <taxon>Diaporthe</taxon>
    </lineage>
</organism>
<feature type="domain" description="DUF7729" evidence="1">
    <location>
        <begin position="127"/>
        <end position="333"/>
    </location>
</feature>